<sequence length="785" mass="80440">MKVTIDNLDGRGPVDYSGALWPGAPLRVDRTLNAPSRCVGTFILPEGLAVPIRRGRVVVSNEAGMVLFTGYLATEPVAVYGGMGTQGAVYRYMVDAVSDEWLLDKLTVPASGSGFGVAGGLVLRGLTQGVGGGAISTAGVADGRSIGVFQPVSTAAWSINAGALAGAAYGAYSVLGGALAFAPVGSVVHALGDGDGMTSPSGLSAGAVKDLANDVTVSGAMEPTTYVTEMFAGDGTTAVFVLSDAPLGVSSARAKLVTDNFEESVFDPAVWQVNDPGSHLSFGAGGLTMTGGNGFDGQTTLTAVQEIEMGGSLLLEAGAVVLATASDGILCGLYSGTVVQANCFVGYNVRQSSGTTLVTPLLNGVEAGTSYTALDGHRYTLRIRLHCAEMQRVKQTYYARVEGVVEGFGGGYVAAPMSVCFEVIDLGASSNTPATVLYDTAVAGVIASSPVRCIFCAVDSVQIFGSMGYCRVTQTGSAWVTSTLSSGVAFTRLIGVAGEGVDCEVQNANGTAKVTFYAGRIPVAGETVAVNYRRSNRAIARLEDAASVAVEAAGGANGTARWLGRVVTPEARSSEDCESAAMAVLSFSTARSAALSGSYAAEVCSAFGVEPFANSDVWPGDVLALTANGAEMQVIVRQVGIEDGGAAPEVLRYKIGFANDWAEGMGIKLSEAIADDVALPETAATGPSQVLGNLLQMTVVSATGSALQIDSGTVAPAGGGFEVRRRDGGFGPGPGPDLVLRRTVRSFSIPRVSSGERYFVRMYDASTPPLYSRWSSAVFCNLPVD</sequence>
<name>A0A4Q0T542_9BACT</name>
<proteinExistence type="predicted"/>
<evidence type="ECO:0000313" key="2">
    <source>
        <dbReference type="Proteomes" id="UP000289437"/>
    </source>
</evidence>
<evidence type="ECO:0000313" key="1">
    <source>
        <dbReference type="EMBL" id="RXH58497.1"/>
    </source>
</evidence>
<dbReference type="OrthoDB" id="103772at2"/>
<gene>
    <name evidence="1" type="ORF">GRAN_1807</name>
</gene>
<reference evidence="2" key="2">
    <citation type="submission" date="2019-02" db="EMBL/GenBank/DDBJ databases">
        <title>Granulicella sibirica sp. nov., a psychrotolerant acidobacterium isolated from an organic soil layer in forested tundra, West Siberia.</title>
        <authorList>
            <person name="Oshkin I.Y."/>
            <person name="Kulichevskaya I.S."/>
            <person name="Rijpstra W.I.C."/>
            <person name="Sinninghe Damste J.S."/>
            <person name="Rakitin A.L."/>
            <person name="Ravin N.V."/>
            <person name="Dedysh S.N."/>
        </authorList>
    </citation>
    <scope>NUCLEOTIDE SEQUENCE [LARGE SCALE GENOMIC DNA]</scope>
    <source>
        <strain evidence="2">AF10</strain>
    </source>
</reference>
<dbReference type="AlphaFoldDB" id="A0A4Q0T542"/>
<accession>A0A4Q0T542</accession>
<dbReference type="RefSeq" id="WP_128912481.1">
    <property type="nucleotide sequence ID" value="NZ_RDSM01000001.1"/>
</dbReference>
<reference evidence="1 2" key="1">
    <citation type="submission" date="2018-11" db="EMBL/GenBank/DDBJ databases">
        <authorList>
            <person name="Mardanov A.V."/>
            <person name="Ravin N.V."/>
            <person name="Dedysh S.N."/>
        </authorList>
    </citation>
    <scope>NUCLEOTIDE SEQUENCE [LARGE SCALE GENOMIC DNA]</scope>
    <source>
        <strain evidence="1 2">AF10</strain>
    </source>
</reference>
<organism evidence="1 2">
    <name type="scientific">Granulicella sibirica</name>
    <dbReference type="NCBI Taxonomy" id="2479048"/>
    <lineage>
        <taxon>Bacteria</taxon>
        <taxon>Pseudomonadati</taxon>
        <taxon>Acidobacteriota</taxon>
        <taxon>Terriglobia</taxon>
        <taxon>Terriglobales</taxon>
        <taxon>Acidobacteriaceae</taxon>
        <taxon>Granulicella</taxon>
    </lineage>
</organism>
<dbReference type="Proteomes" id="UP000289437">
    <property type="component" value="Unassembled WGS sequence"/>
</dbReference>
<protein>
    <submittedName>
        <fullName evidence="1">Uncharacterized protein</fullName>
    </submittedName>
</protein>
<keyword evidence="2" id="KW-1185">Reference proteome</keyword>
<comment type="caution">
    <text evidence="1">The sequence shown here is derived from an EMBL/GenBank/DDBJ whole genome shotgun (WGS) entry which is preliminary data.</text>
</comment>
<dbReference type="EMBL" id="RDSM01000001">
    <property type="protein sequence ID" value="RXH58497.1"/>
    <property type="molecule type" value="Genomic_DNA"/>
</dbReference>